<keyword evidence="3" id="KW-0812">Transmembrane</keyword>
<dbReference type="Gene3D" id="2.60.40.10">
    <property type="entry name" value="Immunoglobulins"/>
    <property type="match status" value="2"/>
</dbReference>
<dbReference type="AlphaFoldDB" id="A0A5J5DKZ0"/>
<feature type="transmembrane region" description="Helical" evidence="3">
    <location>
        <begin position="191"/>
        <end position="215"/>
    </location>
</feature>
<comment type="caution">
    <text evidence="5">The sequence shown here is derived from an EMBL/GenBank/DDBJ whole genome shotgun (WGS) entry which is preliminary data.</text>
</comment>
<keyword evidence="3" id="KW-1133">Transmembrane helix</keyword>
<keyword evidence="6" id="KW-1185">Reference proteome</keyword>
<proteinExistence type="predicted"/>
<keyword evidence="3" id="KW-0472">Membrane</keyword>
<dbReference type="InterPro" id="IPR013783">
    <property type="entry name" value="Ig-like_fold"/>
</dbReference>
<accession>A0A5J5DKZ0</accession>
<dbReference type="PROSITE" id="PS50853">
    <property type="entry name" value="FN3"/>
    <property type="match status" value="1"/>
</dbReference>
<dbReference type="EMBL" id="VOFY01000003">
    <property type="protein sequence ID" value="KAA8594076.1"/>
    <property type="molecule type" value="Genomic_DNA"/>
</dbReference>
<dbReference type="PANTHER" id="PTHR13817">
    <property type="entry name" value="TITIN"/>
    <property type="match status" value="1"/>
</dbReference>
<dbReference type="InterPro" id="IPR050964">
    <property type="entry name" value="Striated_Muscle_Regulatory"/>
</dbReference>
<evidence type="ECO:0000256" key="3">
    <source>
        <dbReference type="SAM" id="Phobius"/>
    </source>
</evidence>
<evidence type="ECO:0000313" key="5">
    <source>
        <dbReference type="EMBL" id="KAA8594076.1"/>
    </source>
</evidence>
<gene>
    <name evidence="5" type="ORF">FQN60_004910</name>
</gene>
<organism evidence="5 6">
    <name type="scientific">Etheostoma spectabile</name>
    <name type="common">orangethroat darter</name>
    <dbReference type="NCBI Taxonomy" id="54343"/>
    <lineage>
        <taxon>Eukaryota</taxon>
        <taxon>Metazoa</taxon>
        <taxon>Chordata</taxon>
        <taxon>Craniata</taxon>
        <taxon>Vertebrata</taxon>
        <taxon>Euteleostomi</taxon>
        <taxon>Actinopterygii</taxon>
        <taxon>Neopterygii</taxon>
        <taxon>Teleostei</taxon>
        <taxon>Neoteleostei</taxon>
        <taxon>Acanthomorphata</taxon>
        <taxon>Eupercaria</taxon>
        <taxon>Perciformes</taxon>
        <taxon>Percoidei</taxon>
        <taxon>Percidae</taxon>
        <taxon>Etheostomatinae</taxon>
        <taxon>Etheostoma</taxon>
    </lineage>
</organism>
<dbReference type="Pfam" id="PF00041">
    <property type="entry name" value="fn3"/>
    <property type="match status" value="1"/>
</dbReference>
<feature type="compositionally biased region" description="Low complexity" evidence="2">
    <location>
        <begin position="271"/>
        <end position="281"/>
    </location>
</feature>
<name>A0A5J5DKZ0_9PERO</name>
<protein>
    <recommendedName>
        <fullName evidence="4">Fibronectin type-III domain-containing protein</fullName>
    </recommendedName>
</protein>
<reference evidence="5 6" key="1">
    <citation type="submission" date="2019-08" db="EMBL/GenBank/DDBJ databases">
        <title>A chromosome-level genome assembly, high-density linkage maps, and genome scans reveal the genomic architecture of hybrid incompatibilities underlying speciation via character displacement in darters (Percidae: Etheostominae).</title>
        <authorList>
            <person name="Moran R.L."/>
            <person name="Catchen J.M."/>
            <person name="Fuller R.C."/>
        </authorList>
    </citation>
    <scope>NUCLEOTIDE SEQUENCE [LARGE SCALE GENOMIC DNA]</scope>
    <source>
        <strain evidence="5">EspeVRDwgs_2016</strain>
        <tissue evidence="5">Muscle</tissue>
    </source>
</reference>
<dbReference type="FunFam" id="2.60.40.10:FF:000173">
    <property type="entry name" value="Neural cell adhesion molecule 1"/>
    <property type="match status" value="1"/>
</dbReference>
<evidence type="ECO:0000256" key="2">
    <source>
        <dbReference type="SAM" id="MobiDB-lite"/>
    </source>
</evidence>
<evidence type="ECO:0000259" key="4">
    <source>
        <dbReference type="PROSITE" id="PS50853"/>
    </source>
</evidence>
<dbReference type="PANTHER" id="PTHR13817:SF96">
    <property type="entry name" value="NEURAL CELL ADHESION MOLECULE 1"/>
    <property type="match status" value="1"/>
</dbReference>
<sequence length="319" mass="35020">MGTESKEFLLIQAEVPSAPSVSEVRPFSTTAQIQFEEPESTGGVSVLKYRAEWRTQGRGNWVHRVYEVQDGYTSEMTITGLKPETSYELKLSAINGKGEGESSPAEFFKTEPGIPILLNSKGHFNPKATPSNGSDYVVLSGLEWDTEYNVYVVAENQKGKSQPATMSFRTSTEPEAIQDLGEEAAFSMGTMLWAGILVVVFVFLLLAVDVTCFFVNKCGLIMCLCGKSGTGTKGHNLEEGKAAFMKDESKEPIVEVRTEDECTANHNAAGPTEPNETTPLTEPEDEDQRAIIRSRDVSPVMIRSLSSQQQAAVMRQEVR</sequence>
<evidence type="ECO:0000256" key="1">
    <source>
        <dbReference type="ARBA" id="ARBA00022737"/>
    </source>
</evidence>
<dbReference type="SUPFAM" id="SSF49265">
    <property type="entry name" value="Fibronectin type III"/>
    <property type="match status" value="1"/>
</dbReference>
<feature type="region of interest" description="Disordered" evidence="2">
    <location>
        <begin position="264"/>
        <end position="290"/>
    </location>
</feature>
<dbReference type="CDD" id="cd00063">
    <property type="entry name" value="FN3"/>
    <property type="match status" value="1"/>
</dbReference>
<dbReference type="InterPro" id="IPR003961">
    <property type="entry name" value="FN3_dom"/>
</dbReference>
<feature type="domain" description="Fibronectin type-III" evidence="4">
    <location>
        <begin position="15"/>
        <end position="113"/>
    </location>
</feature>
<dbReference type="InterPro" id="IPR036116">
    <property type="entry name" value="FN3_sf"/>
</dbReference>
<dbReference type="Proteomes" id="UP000327493">
    <property type="component" value="Chromosome 3"/>
</dbReference>
<keyword evidence="1" id="KW-0677">Repeat</keyword>
<evidence type="ECO:0000313" key="6">
    <source>
        <dbReference type="Proteomes" id="UP000327493"/>
    </source>
</evidence>
<dbReference type="SMART" id="SM00060">
    <property type="entry name" value="FN3"/>
    <property type="match status" value="1"/>
</dbReference>